<organism evidence="1 2">
    <name type="scientific">Glossina palpalis gambiensis</name>
    <dbReference type="NCBI Taxonomy" id="67801"/>
    <lineage>
        <taxon>Eukaryota</taxon>
        <taxon>Metazoa</taxon>
        <taxon>Ecdysozoa</taxon>
        <taxon>Arthropoda</taxon>
        <taxon>Hexapoda</taxon>
        <taxon>Insecta</taxon>
        <taxon>Pterygota</taxon>
        <taxon>Neoptera</taxon>
        <taxon>Endopterygota</taxon>
        <taxon>Diptera</taxon>
        <taxon>Brachycera</taxon>
        <taxon>Muscomorpha</taxon>
        <taxon>Hippoboscoidea</taxon>
        <taxon>Glossinidae</taxon>
        <taxon>Glossina</taxon>
    </lineage>
</organism>
<reference evidence="2" key="1">
    <citation type="submission" date="2015-01" db="EMBL/GenBank/DDBJ databases">
        <authorList>
            <person name="Aksoy S."/>
            <person name="Warren W."/>
            <person name="Wilson R.K."/>
        </authorList>
    </citation>
    <scope>NUCLEOTIDE SEQUENCE [LARGE SCALE GENOMIC DNA]</scope>
    <source>
        <strain evidence="2">IAEA</strain>
    </source>
</reference>
<evidence type="ECO:0000313" key="1">
    <source>
        <dbReference type="EnsemblMetazoa" id="GPPI029136-PA"/>
    </source>
</evidence>
<evidence type="ECO:0000313" key="2">
    <source>
        <dbReference type="Proteomes" id="UP000092460"/>
    </source>
</evidence>
<name>A0A1B0BGC8_9MUSC</name>
<dbReference type="EnsemblMetazoa" id="GPPI029136-RA">
    <property type="protein sequence ID" value="GPPI029136-PA"/>
    <property type="gene ID" value="GPPI029136"/>
</dbReference>
<accession>A0A1B0BGC8</accession>
<keyword evidence="2" id="KW-1185">Reference proteome</keyword>
<sequence length="282" mass="32078">MPAGEFWRLMTSQIEFWRSGIRTTNDYHVIEKMDYTVDDQAKEDFLPFGLDGVVFDDIVAGQLRNEEENYITLLTGYGTAQCLHEQLGCEAHLNDLTLRACEETSDGIVAKDKRDYVILDHECREPEFSSTEVYDAFYNACDIYTAVMRKHVVKRDIGYRVQATIVARLAFSVETGSCTNRRSHRTNLLGIIQLILKGKNWVQPTGELGVTNEIQKVRPPYEEGEGKSNDEHSKVKFIMVYAYRGASRLKQLVKRLSRYPEGGVENRARKQASNCSGSTLSI</sequence>
<dbReference type="VEuPathDB" id="VectorBase:GPPI029136"/>
<protein>
    <submittedName>
        <fullName evidence="1">Uncharacterized protein</fullName>
    </submittedName>
</protein>
<dbReference type="Proteomes" id="UP000092460">
    <property type="component" value="Unassembled WGS sequence"/>
</dbReference>
<reference evidence="1" key="2">
    <citation type="submission" date="2020-05" db="UniProtKB">
        <authorList>
            <consortium name="EnsemblMetazoa"/>
        </authorList>
    </citation>
    <scope>IDENTIFICATION</scope>
    <source>
        <strain evidence="1">IAEA</strain>
    </source>
</reference>
<dbReference type="AlphaFoldDB" id="A0A1B0BGC8"/>
<dbReference type="EMBL" id="JXJN01013828">
    <property type="status" value="NOT_ANNOTATED_CDS"/>
    <property type="molecule type" value="Genomic_DNA"/>
</dbReference>
<proteinExistence type="predicted"/>